<dbReference type="AlphaFoldDB" id="A0AAV3X646"/>
<organism evidence="2 3">
    <name type="scientific">Microseira wollei NIES-4236</name>
    <dbReference type="NCBI Taxonomy" id="2530354"/>
    <lineage>
        <taxon>Bacteria</taxon>
        <taxon>Bacillati</taxon>
        <taxon>Cyanobacteriota</taxon>
        <taxon>Cyanophyceae</taxon>
        <taxon>Oscillatoriophycideae</taxon>
        <taxon>Aerosakkonematales</taxon>
        <taxon>Aerosakkonemataceae</taxon>
        <taxon>Microseira</taxon>
    </lineage>
</organism>
<accession>A0AAV3X646</accession>
<keyword evidence="3" id="KW-1185">Reference proteome</keyword>
<gene>
    <name evidence="2" type="ORF">MiSe_04190</name>
</gene>
<evidence type="ECO:0000313" key="3">
    <source>
        <dbReference type="Proteomes" id="UP001050975"/>
    </source>
</evidence>
<dbReference type="GO" id="GO:0008757">
    <property type="term" value="F:S-adenosylmethionine-dependent methyltransferase activity"/>
    <property type="evidence" value="ECO:0007669"/>
    <property type="project" value="InterPro"/>
</dbReference>
<proteinExistence type="predicted"/>
<dbReference type="CDD" id="cd02440">
    <property type="entry name" value="AdoMet_MTases"/>
    <property type="match status" value="1"/>
</dbReference>
<protein>
    <submittedName>
        <fullName evidence="2">Glycosyl transferase family 2</fullName>
    </submittedName>
</protein>
<comment type="caution">
    <text evidence="2">The sequence shown here is derived from an EMBL/GenBank/DDBJ whole genome shotgun (WGS) entry which is preliminary data.</text>
</comment>
<keyword evidence="2" id="KW-0808">Transferase</keyword>
<evidence type="ECO:0000313" key="2">
    <source>
        <dbReference type="EMBL" id="GET35677.1"/>
    </source>
</evidence>
<dbReference type="Proteomes" id="UP001050975">
    <property type="component" value="Unassembled WGS sequence"/>
</dbReference>
<dbReference type="Pfam" id="PF08241">
    <property type="entry name" value="Methyltransf_11"/>
    <property type="match status" value="1"/>
</dbReference>
<dbReference type="SUPFAM" id="SSF53335">
    <property type="entry name" value="S-adenosyl-L-methionine-dependent methyltransferases"/>
    <property type="match status" value="1"/>
</dbReference>
<dbReference type="EMBL" id="BLAY01000003">
    <property type="protein sequence ID" value="GET35677.1"/>
    <property type="molecule type" value="Genomic_DNA"/>
</dbReference>
<dbReference type="InterPro" id="IPR029063">
    <property type="entry name" value="SAM-dependent_MTases_sf"/>
</dbReference>
<dbReference type="InterPro" id="IPR013216">
    <property type="entry name" value="Methyltransf_11"/>
</dbReference>
<sequence>MNKEQLDRIAKQTLPDTAYQWLKNKLHAYSLRPPLGMVRWGDLRRTTPISSNWGLDRGVPIDRYYIENFLLRHSQDVRGRVLAIGDSYYTYKFGGANVTQSDVLHVEEGNPEATIVGDLTDAPQIPSDTFDCFLLVQTLQLIYEVRLAIKTAYRVLKPGGVLLVTIPGITSLNDREWSKCWCWNFTTLSAKRLFEEVFPPENIEIESFGNVLSATAFLQGMSNQEIRTDELDYRDPSYPVAITIRAVKPEALT</sequence>
<evidence type="ECO:0000259" key="1">
    <source>
        <dbReference type="Pfam" id="PF08241"/>
    </source>
</evidence>
<reference evidence="2" key="1">
    <citation type="submission" date="2019-10" db="EMBL/GenBank/DDBJ databases">
        <title>Draft genome sequece of Microseira wollei NIES-4236.</title>
        <authorList>
            <person name="Yamaguchi H."/>
            <person name="Suzuki S."/>
            <person name="Kawachi M."/>
        </authorList>
    </citation>
    <scope>NUCLEOTIDE SEQUENCE</scope>
    <source>
        <strain evidence="2">NIES-4236</strain>
    </source>
</reference>
<name>A0AAV3X646_9CYAN</name>
<dbReference type="RefSeq" id="WP_226573789.1">
    <property type="nucleotide sequence ID" value="NZ_BLAY01000003.1"/>
</dbReference>
<feature type="domain" description="Methyltransferase type 11" evidence="1">
    <location>
        <begin position="111"/>
        <end position="163"/>
    </location>
</feature>
<dbReference type="Gene3D" id="3.40.50.150">
    <property type="entry name" value="Vaccinia Virus protein VP39"/>
    <property type="match status" value="1"/>
</dbReference>